<dbReference type="Proteomes" id="UP000067598">
    <property type="component" value="Unassembled WGS sequence"/>
</dbReference>
<dbReference type="PROSITE" id="PS50930">
    <property type="entry name" value="HTH_LYTTR"/>
    <property type="match status" value="1"/>
</dbReference>
<reference evidence="6 9" key="2">
    <citation type="submission" date="2016-10" db="EMBL/GenBank/DDBJ databases">
        <title>WGS of isloates from the oral cavity of healthy individuals.</title>
        <authorList>
            <person name="Sharma S."/>
            <person name="Pal V.K."/>
            <person name="Patil P.B."/>
            <person name="Korpole S."/>
            <person name="Grover V."/>
        </authorList>
    </citation>
    <scope>NUCLEOTIDE SEQUENCE [LARGE SCALE GENOMIC DNA]</scope>
    <source>
        <strain evidence="6 9">DISK12</strain>
    </source>
</reference>
<dbReference type="EMBL" id="JBETVU010000012">
    <property type="protein sequence ID" value="MES5150175.1"/>
    <property type="molecule type" value="Genomic_DNA"/>
</dbReference>
<dbReference type="RefSeq" id="WP_005720091.1">
    <property type="nucleotide sequence ID" value="NZ_AP025162.1"/>
</dbReference>
<reference evidence="5" key="6">
    <citation type="submission" date="2024-06" db="EMBL/GenBank/DDBJ databases">
        <title>Vaginal Lactobacillus fatty acid response mechanisms reveal a metabolite-targeted strategy for bacterial vaginosis treatment.</title>
        <authorList>
            <person name="Zhu M."/>
            <person name="Blainey P.C."/>
            <person name="Bloom S.M."/>
            <person name="Kwon D.S."/>
        </authorList>
    </citation>
    <scope>NUCLEOTIDE SEQUENCE</scope>
    <source>
        <strain evidence="5">194_F1_1</strain>
    </source>
</reference>
<organism evidence="3 8">
    <name type="scientific">Lactobacillus crispatus</name>
    <dbReference type="NCBI Taxonomy" id="47770"/>
    <lineage>
        <taxon>Bacteria</taxon>
        <taxon>Bacillati</taxon>
        <taxon>Bacillota</taxon>
        <taxon>Bacilli</taxon>
        <taxon>Lactobacillales</taxon>
        <taxon>Lactobacillaceae</taxon>
        <taxon>Lactobacillus</taxon>
    </lineage>
</organism>
<dbReference type="InterPro" id="IPR046947">
    <property type="entry name" value="LytR-like"/>
</dbReference>
<sequence>MKVKLEIDPDAVEDELIIKAKNISPEIEQLYKKLQGIEHNDQIECFRNNVSYYLPLNEILFFETDAKQVILHTQDKAYLVKHKLYELENILGAGFMRISKSTIINLDQIYGLTRSISDCKIQFHDTYKTVYASRRYYKELRTRLDERRSL</sequence>
<dbReference type="PANTHER" id="PTHR37299:SF4">
    <property type="entry name" value="TRANSCRIPTIONAL REGULATOR"/>
    <property type="match status" value="1"/>
</dbReference>
<protein>
    <submittedName>
        <fullName evidence="3">DNA-binding protein</fullName>
    </submittedName>
    <submittedName>
        <fullName evidence="4">LytTR family DNA-binding domain-containing protein</fullName>
    </submittedName>
    <submittedName>
        <fullName evidence="2">LytTR family transcriptional regulator</fullName>
    </submittedName>
</protein>
<evidence type="ECO:0000313" key="10">
    <source>
        <dbReference type="Proteomes" id="UP000289808"/>
    </source>
</evidence>
<name>A0A120DKS1_9LACO</name>
<keyword evidence="12" id="KW-1185">Reference proteome</keyword>
<evidence type="ECO:0000313" key="4">
    <source>
        <dbReference type="EMBL" id="MDT9609102.1"/>
    </source>
</evidence>
<comment type="caution">
    <text evidence="3">The sequence shown here is derived from an EMBL/GenBank/DDBJ whole genome shotgun (WGS) entry which is preliminary data.</text>
</comment>
<evidence type="ECO:0000259" key="1">
    <source>
        <dbReference type="PROSITE" id="PS50930"/>
    </source>
</evidence>
<dbReference type="STRING" id="47770.GCA_001567095_01827"/>
<reference evidence="7 10" key="3">
    <citation type="submission" date="2019-01" db="EMBL/GenBank/DDBJ databases">
        <title>The genome sequence of Lactobacillus crispatus L49.</title>
        <authorList>
            <person name="Zhong J."/>
            <person name="Zhang J."/>
        </authorList>
    </citation>
    <scope>NUCLEOTIDE SEQUENCE [LARGE SCALE GENOMIC DNA]</scope>
    <source>
        <strain evidence="7 10">L49</strain>
    </source>
</reference>
<dbReference type="Proteomes" id="UP000324504">
    <property type="component" value="Unassembled WGS sequence"/>
</dbReference>
<evidence type="ECO:0000313" key="8">
    <source>
        <dbReference type="Proteomes" id="UP000067598"/>
    </source>
</evidence>
<dbReference type="Gene3D" id="2.40.50.1020">
    <property type="entry name" value="LytTr DNA-binding domain"/>
    <property type="match status" value="1"/>
</dbReference>
<proteinExistence type="predicted"/>
<gene>
    <name evidence="5" type="ORF">ABVC42_09695</name>
    <name evidence="3" type="ORF">AEL95_08010</name>
    <name evidence="6" type="ORF">BHU41_08765</name>
    <name evidence="7" type="ORF">ERD32_12000</name>
    <name evidence="2" type="ORF">F1C09_06460</name>
    <name evidence="4" type="ORF">RON39_03010</name>
</gene>
<dbReference type="SMART" id="SM00850">
    <property type="entry name" value="LytTR"/>
    <property type="match status" value="1"/>
</dbReference>
<dbReference type="PANTHER" id="PTHR37299">
    <property type="entry name" value="TRANSCRIPTIONAL REGULATOR-RELATED"/>
    <property type="match status" value="1"/>
</dbReference>
<dbReference type="Proteomes" id="UP000289808">
    <property type="component" value="Unassembled WGS sequence"/>
</dbReference>
<dbReference type="Proteomes" id="UP001434419">
    <property type="component" value="Unassembled WGS sequence"/>
</dbReference>
<dbReference type="PATRIC" id="fig|47770.28.peg.1073"/>
<dbReference type="Proteomes" id="UP000231914">
    <property type="component" value="Unassembled WGS sequence"/>
</dbReference>
<evidence type="ECO:0000313" key="7">
    <source>
        <dbReference type="EMBL" id="RXF54135.1"/>
    </source>
</evidence>
<evidence type="ECO:0000313" key="2">
    <source>
        <dbReference type="EMBL" id="KAA8812424.1"/>
    </source>
</evidence>
<dbReference type="AlphaFoldDB" id="A0A120DKS1"/>
<evidence type="ECO:0000313" key="9">
    <source>
        <dbReference type="Proteomes" id="UP000231914"/>
    </source>
</evidence>
<dbReference type="EMBL" id="LJGP01000034">
    <property type="protein sequence ID" value="KWU03324.1"/>
    <property type="molecule type" value="Genomic_DNA"/>
</dbReference>
<evidence type="ECO:0000313" key="6">
    <source>
        <dbReference type="EMBL" id="PJZ16558.1"/>
    </source>
</evidence>
<feature type="domain" description="HTH LytTR-type" evidence="1">
    <location>
        <begin position="43"/>
        <end position="146"/>
    </location>
</feature>
<accession>A0A120DKS1</accession>
<dbReference type="Pfam" id="PF04397">
    <property type="entry name" value="LytTR"/>
    <property type="match status" value="1"/>
</dbReference>
<evidence type="ECO:0000313" key="3">
    <source>
        <dbReference type="EMBL" id="KWU03324.1"/>
    </source>
</evidence>
<evidence type="ECO:0000313" key="11">
    <source>
        <dbReference type="Proteomes" id="UP000324504"/>
    </source>
</evidence>
<keyword evidence="3" id="KW-0238">DNA-binding</keyword>
<dbReference type="GO" id="GO:0000156">
    <property type="term" value="F:phosphorelay response regulator activity"/>
    <property type="evidence" value="ECO:0007669"/>
    <property type="project" value="InterPro"/>
</dbReference>
<reference evidence="3 8" key="1">
    <citation type="journal article" date="2016" name="Microbiology (Mosc.)">
        <title>Comparison of Lactobacillus crispatus isolates from Lactobacillus-dominated vaginal microbiomes with isolates from microbiomes containing bacterial vaginosis-associated bacteria.</title>
        <authorList>
            <person name="Abdelmaksoud A.A."/>
            <person name="Koparde V.N."/>
            <person name="Sheth N.U."/>
            <person name="Serrano M.G."/>
            <person name="Glascock A.L."/>
            <person name="Fettweis J.M."/>
            <person name="Strauss Iii J.F."/>
            <person name="Buck G.A."/>
            <person name="Jefferson K.K."/>
        </authorList>
    </citation>
    <scope>NUCLEOTIDE SEQUENCE [LARGE SCALE GENOMIC DNA]</scope>
    <source>
        <strain evidence="3 8">VMC3</strain>
    </source>
</reference>
<reference evidence="4" key="5">
    <citation type="submission" date="2023-08" db="EMBL/GenBank/DDBJ databases">
        <title>Lactobacillus from the Female Urinary Tract.</title>
        <authorList>
            <person name="Stegman N."/>
            <person name="Jackson B."/>
            <person name="Steiling M."/>
            <person name="Sedano C."/>
            <person name="Wolfe A."/>
            <person name="Putonti C."/>
        </authorList>
    </citation>
    <scope>NUCLEOTIDE SEQUENCE</scope>
    <source>
        <strain evidence="4">UMB5661</strain>
    </source>
</reference>
<reference evidence="2 11" key="4">
    <citation type="submission" date="2019-09" db="EMBL/GenBank/DDBJ databases">
        <title>Comparative analysis of L. crispatus genomes revealed niche specific adaptation to different host and body sites.</title>
        <authorList>
            <person name="Pan M."/>
            <person name="Hidalgo-Cantabrana C."/>
            <person name="Barrangou R."/>
        </authorList>
    </citation>
    <scope>NUCLEOTIDE SEQUENCE [LARGE SCALE GENOMIC DNA]</scope>
    <source>
        <strain evidence="2 11">NCK2488</strain>
    </source>
</reference>
<dbReference type="GO" id="GO:0003677">
    <property type="term" value="F:DNA binding"/>
    <property type="evidence" value="ECO:0007669"/>
    <property type="project" value="UniProtKB-KW"/>
</dbReference>
<dbReference type="Proteomes" id="UP001253287">
    <property type="component" value="Unassembled WGS sequence"/>
</dbReference>
<evidence type="ECO:0000313" key="12">
    <source>
        <dbReference type="Proteomes" id="UP001434419"/>
    </source>
</evidence>
<evidence type="ECO:0000313" key="5">
    <source>
        <dbReference type="EMBL" id="MES5150175.1"/>
    </source>
</evidence>
<dbReference type="EMBL" id="SCLX01000130">
    <property type="protein sequence ID" value="RXF54135.1"/>
    <property type="molecule type" value="Genomic_DNA"/>
</dbReference>
<dbReference type="EMBL" id="MKXG01000136">
    <property type="protein sequence ID" value="PJZ16558.1"/>
    <property type="molecule type" value="Genomic_DNA"/>
</dbReference>
<dbReference type="InterPro" id="IPR007492">
    <property type="entry name" value="LytTR_DNA-bd_dom"/>
</dbReference>
<dbReference type="EMBL" id="VUAV01000033">
    <property type="protein sequence ID" value="KAA8812424.1"/>
    <property type="molecule type" value="Genomic_DNA"/>
</dbReference>
<dbReference type="EMBL" id="JAVTXN010000010">
    <property type="protein sequence ID" value="MDT9609102.1"/>
    <property type="molecule type" value="Genomic_DNA"/>
</dbReference>